<organism evidence="6 7">
    <name type="scientific">Xanthoceras sorbifolium</name>
    <dbReference type="NCBI Taxonomy" id="99658"/>
    <lineage>
        <taxon>Eukaryota</taxon>
        <taxon>Viridiplantae</taxon>
        <taxon>Streptophyta</taxon>
        <taxon>Embryophyta</taxon>
        <taxon>Tracheophyta</taxon>
        <taxon>Spermatophyta</taxon>
        <taxon>Magnoliopsida</taxon>
        <taxon>eudicotyledons</taxon>
        <taxon>Gunneridae</taxon>
        <taxon>Pentapetalae</taxon>
        <taxon>rosids</taxon>
        <taxon>malvids</taxon>
        <taxon>Sapindales</taxon>
        <taxon>Sapindaceae</taxon>
        <taxon>Xanthoceroideae</taxon>
        <taxon>Xanthoceras</taxon>
    </lineage>
</organism>
<keyword evidence="3" id="KW-1133">Transmembrane helix</keyword>
<evidence type="ECO:0000259" key="5">
    <source>
        <dbReference type="PROSITE" id="PS51485"/>
    </source>
</evidence>
<dbReference type="Pfam" id="PF02298">
    <property type="entry name" value="Cu_bind_like"/>
    <property type="match status" value="2"/>
</dbReference>
<evidence type="ECO:0000256" key="2">
    <source>
        <dbReference type="ARBA" id="ARBA00023008"/>
    </source>
</evidence>
<evidence type="ECO:0000313" key="6">
    <source>
        <dbReference type="EMBL" id="KAH7566554.1"/>
    </source>
</evidence>
<dbReference type="Gene3D" id="2.60.40.420">
    <property type="entry name" value="Cupredoxins - blue copper proteins"/>
    <property type="match status" value="2"/>
</dbReference>
<comment type="caution">
    <text evidence="6">The sequence shown here is derived from an EMBL/GenBank/DDBJ whole genome shotgun (WGS) entry which is preliminary data.</text>
</comment>
<gene>
    <name evidence="6" type="ORF">JRO89_XS08G0186000</name>
</gene>
<keyword evidence="7" id="KW-1185">Reference proteome</keyword>
<evidence type="ECO:0000256" key="3">
    <source>
        <dbReference type="SAM" id="Phobius"/>
    </source>
</evidence>
<name>A0ABQ8HQB9_9ROSI</name>
<dbReference type="EMBL" id="JAFEMO010000008">
    <property type="protein sequence ID" value="KAH7566554.1"/>
    <property type="molecule type" value="Genomic_DNA"/>
</dbReference>
<proteinExistence type="predicted"/>
<keyword evidence="2" id="KW-0186">Copper</keyword>
<accession>A0ABQ8HQB9</accession>
<dbReference type="PROSITE" id="PS51485">
    <property type="entry name" value="PHYTOCYANIN"/>
    <property type="match status" value="2"/>
</dbReference>
<keyword evidence="3" id="KW-0472">Membrane</keyword>
<feature type="domain" description="Phytocyanin" evidence="5">
    <location>
        <begin position="208"/>
        <end position="306"/>
    </location>
</feature>
<dbReference type="InterPro" id="IPR039391">
    <property type="entry name" value="Phytocyanin-like"/>
</dbReference>
<dbReference type="PANTHER" id="PTHR33021">
    <property type="entry name" value="BLUE COPPER PROTEIN"/>
    <property type="match status" value="1"/>
</dbReference>
<evidence type="ECO:0000313" key="7">
    <source>
        <dbReference type="Proteomes" id="UP000827721"/>
    </source>
</evidence>
<keyword evidence="4" id="KW-0732">Signal</keyword>
<dbReference type="InterPro" id="IPR028871">
    <property type="entry name" value="BlueCu_1_BS"/>
</dbReference>
<dbReference type="SUPFAM" id="SSF49503">
    <property type="entry name" value="Cupredoxins"/>
    <property type="match status" value="2"/>
</dbReference>
<feature type="transmembrane region" description="Helical" evidence="3">
    <location>
        <begin position="190"/>
        <end position="210"/>
    </location>
</feature>
<dbReference type="InterPro" id="IPR008972">
    <property type="entry name" value="Cupredoxin"/>
</dbReference>
<reference evidence="6 7" key="1">
    <citation type="submission" date="2021-02" db="EMBL/GenBank/DDBJ databases">
        <title>Plant Genome Project.</title>
        <authorList>
            <person name="Zhang R.-G."/>
        </authorList>
    </citation>
    <scope>NUCLEOTIDE SEQUENCE [LARGE SCALE GENOMIC DNA]</scope>
    <source>
        <tissue evidence="6">Leaves</tissue>
    </source>
</reference>
<evidence type="ECO:0000256" key="4">
    <source>
        <dbReference type="SAM" id="SignalP"/>
    </source>
</evidence>
<keyword evidence="3" id="KW-0812">Transmembrane</keyword>
<dbReference type="Proteomes" id="UP000827721">
    <property type="component" value="Unassembled WGS sequence"/>
</dbReference>
<keyword evidence="1" id="KW-0479">Metal-binding</keyword>
<protein>
    <recommendedName>
        <fullName evidence="5">Phytocyanin domain-containing protein</fullName>
    </recommendedName>
</protein>
<dbReference type="PROSITE" id="PS00196">
    <property type="entry name" value="COPPER_BLUE"/>
    <property type="match status" value="1"/>
</dbReference>
<evidence type="ECO:0000256" key="1">
    <source>
        <dbReference type="ARBA" id="ARBA00022723"/>
    </source>
</evidence>
<dbReference type="PANTHER" id="PTHR33021:SF356">
    <property type="entry name" value="MAVICYANIN"/>
    <property type="match status" value="1"/>
</dbReference>
<dbReference type="InterPro" id="IPR003245">
    <property type="entry name" value="Phytocyanin_dom"/>
</dbReference>
<feature type="signal peptide" evidence="4">
    <location>
        <begin position="1"/>
        <end position="23"/>
    </location>
</feature>
<feature type="chain" id="PRO_5046142937" description="Phytocyanin domain-containing protein" evidence="4">
    <location>
        <begin position="24"/>
        <end position="306"/>
    </location>
</feature>
<sequence>MALAKIAVILMITSLFGVSMALAAVYDVGDTVGWTIMGGVDYRKWADHKDFHVGDTLIFKYSNQYHNVKQVSQKDFLSCNATSPIATYATGSDSITLKSTGHYYFLCGFPGHCEAGQKFQILVTPTSLRRMPITVLSPSPSPSDDETTSTTTFTSTTPPLYSSNFLFAFKFFAFYRLLCFLIMALAKIAVIFLMMITSLFGVSMALAAVYDVGDTVGWTIMGGVDYRKWADHKDFHVGDTLVFKYSNQYHNVKQVSQKDFLSCNATSPIATYATGSDSITLKSTGHYYFLCGFPVTVKPDRNFRYW</sequence>
<feature type="domain" description="Phytocyanin" evidence="5">
    <location>
        <begin position="24"/>
        <end position="125"/>
    </location>
</feature>